<feature type="region of interest" description="Disordered" evidence="1">
    <location>
        <begin position="283"/>
        <end position="311"/>
    </location>
</feature>
<dbReference type="Proteomes" id="UP001627408">
    <property type="component" value="Unassembled WGS sequence"/>
</dbReference>
<feature type="compositionally biased region" description="Basic and acidic residues" evidence="1">
    <location>
        <begin position="298"/>
        <end position="311"/>
    </location>
</feature>
<sequence>MKVILHIGAHRTATTSFQSYVRRHAGDLREDGVGFWGPARTRKGLFAGIQPTPGFGLEAARRARGRLLLQMKKAQTNGVQTLLVSDENMMGSVRLNLRKGRLYPDIGERMSRYVCAFDQRIDKIVMSVRGLDHYWASAIAYGVGRGHALPDADRCAAVAQGARTWRDVVADVSCAAPLAQIEVIPFEVSVGRPDLMLSACTGHAAPRDNAPEWLNRAPNAAQLHALLTERGEDAGAVPNRPARWSPFDRAGHAALREAYADDMHWLVAGADGLATLTEELDQTRAGKTPPHGPHHRGQGHDIEERRMAQPR</sequence>
<accession>A0ABW8V1X6</accession>
<evidence type="ECO:0000256" key="1">
    <source>
        <dbReference type="SAM" id="MobiDB-lite"/>
    </source>
</evidence>
<proteinExistence type="predicted"/>
<evidence type="ECO:0000313" key="3">
    <source>
        <dbReference type="Proteomes" id="UP001627408"/>
    </source>
</evidence>
<name>A0ABW8V1X6_9RHOB</name>
<keyword evidence="3" id="KW-1185">Reference proteome</keyword>
<reference evidence="2 3" key="1">
    <citation type="submission" date="2024-08" db="EMBL/GenBank/DDBJ databases">
        <title>Tateyamaria sp. nov., isolated from marine algae.</title>
        <authorList>
            <person name="Choi B.J."/>
            <person name="Kim J.M."/>
            <person name="Lee J.K."/>
            <person name="Choi D.G."/>
            <person name="Bayburt H."/>
            <person name="Baek J.H."/>
            <person name="Han D.M."/>
            <person name="Jeon C.O."/>
        </authorList>
    </citation>
    <scope>NUCLEOTIDE SEQUENCE [LARGE SCALE GENOMIC DNA]</scope>
    <source>
        <strain evidence="2 3">KMU-156</strain>
    </source>
</reference>
<evidence type="ECO:0000313" key="2">
    <source>
        <dbReference type="EMBL" id="MFL4472002.1"/>
    </source>
</evidence>
<gene>
    <name evidence="2" type="ORF">ACERZ8_19750</name>
</gene>
<comment type="caution">
    <text evidence="2">The sequence shown here is derived from an EMBL/GenBank/DDBJ whole genome shotgun (WGS) entry which is preliminary data.</text>
</comment>
<protein>
    <recommendedName>
        <fullName evidence="4">Sulfotransferase family protein</fullName>
    </recommendedName>
</protein>
<evidence type="ECO:0008006" key="4">
    <source>
        <dbReference type="Google" id="ProtNLM"/>
    </source>
</evidence>
<organism evidence="2 3">
    <name type="scientific">Tateyamaria armeniaca</name>
    <dbReference type="NCBI Taxonomy" id="2518930"/>
    <lineage>
        <taxon>Bacteria</taxon>
        <taxon>Pseudomonadati</taxon>
        <taxon>Pseudomonadota</taxon>
        <taxon>Alphaproteobacteria</taxon>
        <taxon>Rhodobacterales</taxon>
        <taxon>Roseobacteraceae</taxon>
        <taxon>Tateyamaria</taxon>
    </lineage>
</organism>
<dbReference type="EMBL" id="JBHDIY010000002">
    <property type="protein sequence ID" value="MFL4472002.1"/>
    <property type="molecule type" value="Genomic_DNA"/>
</dbReference>
<dbReference type="RefSeq" id="WP_407593875.1">
    <property type="nucleotide sequence ID" value="NZ_JBHDIY010000002.1"/>
</dbReference>